<dbReference type="EMBL" id="BAAAVS010000054">
    <property type="protein sequence ID" value="GAA3045155.1"/>
    <property type="molecule type" value="Genomic_DNA"/>
</dbReference>
<reference evidence="4" key="1">
    <citation type="journal article" date="2019" name="Int. J. Syst. Evol. Microbiol.">
        <title>The Global Catalogue of Microorganisms (GCM) 10K type strain sequencing project: providing services to taxonomists for standard genome sequencing and annotation.</title>
        <authorList>
            <consortium name="The Broad Institute Genomics Platform"/>
            <consortium name="The Broad Institute Genome Sequencing Center for Infectious Disease"/>
            <person name="Wu L."/>
            <person name="Ma J."/>
        </authorList>
    </citation>
    <scope>NUCLEOTIDE SEQUENCE [LARGE SCALE GENOMIC DNA]</scope>
    <source>
        <strain evidence="4">JCM 14234</strain>
    </source>
</reference>
<keyword evidence="2" id="KW-1133">Transmembrane helix</keyword>
<feature type="region of interest" description="Disordered" evidence="1">
    <location>
        <begin position="1"/>
        <end position="31"/>
    </location>
</feature>
<sequence>MIRRSQRAGVAPSAPRTGPVPAIPLTDANNGPNGEPTIGNLVKEATAQVSTLVRGEVALAKSELTREAKKAGAGTGLLAAAGVMLLYTSLFFFIFLGALLMIWLPAWAAFGIVFLLLLIVTLAAAFLGYLVFTRMRAPSKTIESVTSLKDVLPGQPHLDGVTGHPQLPPVYGR</sequence>
<keyword evidence="2" id="KW-0472">Membrane</keyword>
<name>A0ABP6LKD2_9ACTN</name>
<feature type="transmembrane region" description="Helical" evidence="2">
    <location>
        <begin position="109"/>
        <end position="132"/>
    </location>
</feature>
<protein>
    <submittedName>
        <fullName evidence="3">Phage holin family protein</fullName>
    </submittedName>
</protein>
<organism evidence="3 4">
    <name type="scientific">Gordonia defluvii</name>
    <dbReference type="NCBI Taxonomy" id="283718"/>
    <lineage>
        <taxon>Bacteria</taxon>
        <taxon>Bacillati</taxon>
        <taxon>Actinomycetota</taxon>
        <taxon>Actinomycetes</taxon>
        <taxon>Mycobacteriales</taxon>
        <taxon>Gordoniaceae</taxon>
        <taxon>Gordonia</taxon>
    </lineage>
</organism>
<dbReference type="InterPro" id="IPR009937">
    <property type="entry name" value="Phage_holin_3_6"/>
</dbReference>
<evidence type="ECO:0000256" key="1">
    <source>
        <dbReference type="SAM" id="MobiDB-lite"/>
    </source>
</evidence>
<evidence type="ECO:0000313" key="3">
    <source>
        <dbReference type="EMBL" id="GAA3045155.1"/>
    </source>
</evidence>
<feature type="transmembrane region" description="Helical" evidence="2">
    <location>
        <begin position="76"/>
        <end position="103"/>
    </location>
</feature>
<comment type="caution">
    <text evidence="3">The sequence shown here is derived from an EMBL/GenBank/DDBJ whole genome shotgun (WGS) entry which is preliminary data.</text>
</comment>
<proteinExistence type="predicted"/>
<evidence type="ECO:0000313" key="4">
    <source>
        <dbReference type="Proteomes" id="UP001501035"/>
    </source>
</evidence>
<dbReference type="Pfam" id="PF07332">
    <property type="entry name" value="Phage_holin_3_6"/>
    <property type="match status" value="1"/>
</dbReference>
<keyword evidence="4" id="KW-1185">Reference proteome</keyword>
<gene>
    <name evidence="3" type="ORF">GCM10010528_25530</name>
</gene>
<dbReference type="Proteomes" id="UP001501035">
    <property type="component" value="Unassembled WGS sequence"/>
</dbReference>
<evidence type="ECO:0000256" key="2">
    <source>
        <dbReference type="SAM" id="Phobius"/>
    </source>
</evidence>
<keyword evidence="2" id="KW-0812">Transmembrane</keyword>
<dbReference type="RefSeq" id="WP_290707131.1">
    <property type="nucleotide sequence ID" value="NZ_BAAAVS010000054.1"/>
</dbReference>
<accession>A0ABP6LKD2</accession>